<keyword evidence="4" id="KW-1185">Reference proteome</keyword>
<dbReference type="InterPro" id="IPR056632">
    <property type="entry name" value="DUF7730"/>
</dbReference>
<evidence type="ECO:0000259" key="2">
    <source>
        <dbReference type="Pfam" id="PF24864"/>
    </source>
</evidence>
<reference evidence="3" key="1">
    <citation type="submission" date="2023-03" db="EMBL/GenBank/DDBJ databases">
        <title>Emydomyces testavorans Genome Sequence.</title>
        <authorList>
            <person name="Hoyer L."/>
        </authorList>
    </citation>
    <scope>NUCLEOTIDE SEQUENCE</scope>
    <source>
        <strain evidence="3">16-2883</strain>
    </source>
</reference>
<feature type="region of interest" description="Disordered" evidence="1">
    <location>
        <begin position="47"/>
        <end position="66"/>
    </location>
</feature>
<sequence length="398" mass="44268">MKGTIIRFRQWIRTKLRRKCYEEPPAPEDDDDDHLGLPALPLLFRSRRSLPNPSPSFSRDHDIAAPDPKATAGSAFFRLPPELRHMIYMFAFGGHTIHMDLQPMFISLYPAASGVAMVKQSPEFGTGGALCATDTRSMLLGWTIAVGVGQDPYSFQGEYQEDGLWAAFSAIYRLIAAHAFKEGKPQVKIPRPENGRHGFSTRARSANTIHTSSNLLMLNFPSLIPPQHLNSITSLELSGKLYLLDGPPAMKDDQTGGWPAYESIIATIESNFASLQRLYLAIHTGDATAFPGQQRDITDIDFDRLWNGADRVARKFGKQLETFEIAPQASVYYALEDMVPKTETDAENATMQLREGQIWRSVHSDDPEADKLGYWITRGTGDYIAICTIAVGLNGFDL</sequence>
<accession>A0AAF0II33</accession>
<gene>
    <name evidence="3" type="ORF">PRK78_002989</name>
</gene>
<dbReference type="EMBL" id="CP120628">
    <property type="protein sequence ID" value="WEW57522.1"/>
    <property type="molecule type" value="Genomic_DNA"/>
</dbReference>
<dbReference type="PANTHER" id="PTHR38790">
    <property type="entry name" value="2EXR DOMAIN-CONTAINING PROTEIN-RELATED"/>
    <property type="match status" value="1"/>
</dbReference>
<dbReference type="AlphaFoldDB" id="A0AAF0II33"/>
<protein>
    <recommendedName>
        <fullName evidence="2">DUF7730 domain-containing protein</fullName>
    </recommendedName>
</protein>
<organism evidence="3 4">
    <name type="scientific">Emydomyces testavorans</name>
    <dbReference type="NCBI Taxonomy" id="2070801"/>
    <lineage>
        <taxon>Eukaryota</taxon>
        <taxon>Fungi</taxon>
        <taxon>Dikarya</taxon>
        <taxon>Ascomycota</taxon>
        <taxon>Pezizomycotina</taxon>
        <taxon>Eurotiomycetes</taxon>
        <taxon>Eurotiomycetidae</taxon>
        <taxon>Onygenales</taxon>
        <taxon>Nannizziopsiaceae</taxon>
        <taxon>Emydomyces</taxon>
    </lineage>
</organism>
<feature type="compositionally biased region" description="Low complexity" evidence="1">
    <location>
        <begin position="47"/>
        <end position="57"/>
    </location>
</feature>
<evidence type="ECO:0000313" key="3">
    <source>
        <dbReference type="EMBL" id="WEW57522.1"/>
    </source>
</evidence>
<feature type="domain" description="DUF7730" evidence="2">
    <location>
        <begin position="73"/>
        <end position="102"/>
    </location>
</feature>
<evidence type="ECO:0000256" key="1">
    <source>
        <dbReference type="SAM" id="MobiDB-lite"/>
    </source>
</evidence>
<name>A0AAF0II33_9EURO</name>
<dbReference type="Proteomes" id="UP001219355">
    <property type="component" value="Chromosome 2"/>
</dbReference>
<proteinExistence type="predicted"/>
<dbReference type="Pfam" id="PF24864">
    <property type="entry name" value="DUF7730"/>
    <property type="match status" value="1"/>
</dbReference>
<evidence type="ECO:0000313" key="4">
    <source>
        <dbReference type="Proteomes" id="UP001219355"/>
    </source>
</evidence>